<evidence type="ECO:0000256" key="1">
    <source>
        <dbReference type="SAM" id="Phobius"/>
    </source>
</evidence>
<gene>
    <name evidence="2" type="ORF">F9K24_06515</name>
</gene>
<proteinExistence type="predicted"/>
<keyword evidence="1" id="KW-1133">Transmembrane helix</keyword>
<dbReference type="EMBL" id="WBUI01000005">
    <property type="protein sequence ID" value="KAB2933497.1"/>
    <property type="molecule type" value="Genomic_DNA"/>
</dbReference>
<protein>
    <submittedName>
        <fullName evidence="2">Uncharacterized protein</fullName>
    </submittedName>
</protein>
<keyword evidence="1" id="KW-0472">Membrane</keyword>
<reference evidence="2 3" key="1">
    <citation type="submission" date="2019-10" db="EMBL/GenBank/DDBJ databases">
        <title>Extracellular Electron Transfer in a Candidatus Methanoperedens spp. Enrichment Culture.</title>
        <authorList>
            <person name="Berger S."/>
            <person name="Rangel Shaw D."/>
            <person name="Berben T."/>
            <person name="In 'T Zandt M."/>
            <person name="Frank J."/>
            <person name="Reimann J."/>
            <person name="Jetten M.S.M."/>
            <person name="Welte C.U."/>
        </authorList>
    </citation>
    <scope>NUCLEOTIDE SEQUENCE [LARGE SCALE GENOMIC DNA]</scope>
    <source>
        <strain evidence="2">SB12</strain>
    </source>
</reference>
<dbReference type="AlphaFoldDB" id="A0A833H2P6"/>
<comment type="caution">
    <text evidence="2">The sequence shown here is derived from an EMBL/GenBank/DDBJ whole genome shotgun (WGS) entry which is preliminary data.</text>
</comment>
<sequence>MSVSSSQKSGIPALRVVRGGRLERERRQAERRQLWQRRWTRVRFALLLVLLSAAFIAAMTAYVRLVIR</sequence>
<evidence type="ECO:0000313" key="2">
    <source>
        <dbReference type="EMBL" id="KAB2933497.1"/>
    </source>
</evidence>
<accession>A0A833H2P6</accession>
<organism evidence="2 3">
    <name type="scientific">Leptonema illini</name>
    <dbReference type="NCBI Taxonomy" id="183"/>
    <lineage>
        <taxon>Bacteria</taxon>
        <taxon>Pseudomonadati</taxon>
        <taxon>Spirochaetota</taxon>
        <taxon>Spirochaetia</taxon>
        <taxon>Leptospirales</taxon>
        <taxon>Leptospiraceae</taxon>
        <taxon>Leptonema</taxon>
    </lineage>
</organism>
<name>A0A833H2P6_9LEPT</name>
<evidence type="ECO:0000313" key="3">
    <source>
        <dbReference type="Proteomes" id="UP000460298"/>
    </source>
</evidence>
<keyword evidence="1" id="KW-0812">Transmembrane</keyword>
<feature type="transmembrane region" description="Helical" evidence="1">
    <location>
        <begin position="44"/>
        <end position="67"/>
    </location>
</feature>
<dbReference type="Proteomes" id="UP000460298">
    <property type="component" value="Unassembled WGS sequence"/>
</dbReference>